<dbReference type="EC" id="2.1.1.176" evidence="4"/>
<dbReference type="Pfam" id="PF22458">
    <property type="entry name" value="RsmF-B_ferredox"/>
    <property type="match status" value="1"/>
</dbReference>
<dbReference type="PROSITE" id="PS01153">
    <property type="entry name" value="NOL1_NOP2_SUN"/>
    <property type="match status" value="1"/>
</dbReference>
<dbReference type="PROSITE" id="PS51686">
    <property type="entry name" value="SAM_MT_RSMB_NOP"/>
    <property type="match status" value="1"/>
</dbReference>
<dbReference type="Pfam" id="PF01029">
    <property type="entry name" value="NusB"/>
    <property type="match status" value="1"/>
</dbReference>
<dbReference type="OrthoDB" id="9810297at2"/>
<accession>A0A2S2DYR8</accession>
<dbReference type="NCBIfam" id="TIGR00563">
    <property type="entry name" value="rsmB"/>
    <property type="match status" value="1"/>
</dbReference>
<feature type="binding site" evidence="14">
    <location>
        <position position="275"/>
    </location>
    <ligand>
        <name>S-adenosyl-L-methionine</name>
        <dbReference type="ChEBI" id="CHEBI:59789"/>
    </ligand>
</feature>
<dbReference type="SUPFAM" id="SSF53335">
    <property type="entry name" value="S-adenosyl-L-methionine-dependent methyltransferases"/>
    <property type="match status" value="1"/>
</dbReference>
<dbReference type="GO" id="GO:0070475">
    <property type="term" value="P:rRNA base methylation"/>
    <property type="evidence" value="ECO:0007669"/>
    <property type="project" value="TreeGrafter"/>
</dbReference>
<feature type="active site" description="Nucleophile" evidence="14">
    <location>
        <position position="373"/>
    </location>
</feature>
<sequence>MNGAQLRSDAAKALFAVLEQGQSLRECLPPLQQSHESRDRAWLQEMVYGSLRQLPILQFWLRPLLHKPLNKQQKIVESLLLVGLYQLGYSRVAPHAAVSETVAACDVLGHGKLKGLVNACLRNAQRQNVFEHAPESEQVRLTLPKWLYRELKQAYPDNYLSISAQMHRQAPLWLRVNQQQITAANYAQTLADQGIPFDTSPLCPDGLILRKACEITQLPGYDEGWFSVQDGAAQQAARLLSPDSSERVLDMCAAPGGKTAHLVESQPSIHCVALDSEAPRLERLRQNFERLHLDAEVVCGDGLAPESWWDGQLFDRILLDAPCSATGVIRRHPDIKWLRKGADITALTKLQEQLLQRAWSILKPGGTLLYATCSLLPQENHQQVSAFLAQQSDAKLSKIQPEETDAHPGWQILPGDQDMDGFYYARLIKC</sequence>
<keyword evidence="10 14" id="KW-0694">RNA-binding</keyword>
<evidence type="ECO:0000256" key="11">
    <source>
        <dbReference type="ARBA" id="ARBA00030399"/>
    </source>
</evidence>
<evidence type="ECO:0000256" key="6">
    <source>
        <dbReference type="ARBA" id="ARBA00022552"/>
    </source>
</evidence>
<dbReference type="InterPro" id="IPR004573">
    <property type="entry name" value="rRNA_ssu_MeTfrase_B"/>
</dbReference>
<dbReference type="PANTHER" id="PTHR22807">
    <property type="entry name" value="NOP2 YEAST -RELATED NOL1/NOP2/FMU SUN DOMAIN-CONTAINING"/>
    <property type="match status" value="1"/>
</dbReference>
<dbReference type="GO" id="GO:0009383">
    <property type="term" value="F:rRNA (cytosine-C5-)-methyltransferase activity"/>
    <property type="evidence" value="ECO:0007669"/>
    <property type="project" value="TreeGrafter"/>
</dbReference>
<keyword evidence="9 14" id="KW-0949">S-adenosyl-L-methionine</keyword>
<feature type="binding site" evidence="14">
    <location>
        <begin position="252"/>
        <end position="258"/>
    </location>
    <ligand>
        <name>S-adenosyl-L-methionine</name>
        <dbReference type="ChEBI" id="CHEBI:59789"/>
    </ligand>
</feature>
<comment type="function">
    <text evidence="1">Specifically methylates the cytosine at position 967 (m5C967) of 16S rRNA.</text>
</comment>
<evidence type="ECO:0000256" key="10">
    <source>
        <dbReference type="ARBA" id="ARBA00022884"/>
    </source>
</evidence>
<dbReference type="FunFam" id="3.40.50.150:FF:000022">
    <property type="entry name" value="Ribosomal RNA small subunit methyltransferase B"/>
    <property type="match status" value="1"/>
</dbReference>
<evidence type="ECO:0000256" key="2">
    <source>
        <dbReference type="ARBA" id="ARBA00004496"/>
    </source>
</evidence>
<dbReference type="AlphaFoldDB" id="A0A2S2DYR8"/>
<dbReference type="GO" id="GO:0005829">
    <property type="term" value="C:cytosol"/>
    <property type="evidence" value="ECO:0007669"/>
    <property type="project" value="TreeGrafter"/>
</dbReference>
<feature type="domain" description="SAM-dependent MTase RsmB/NOP-type" evidence="15">
    <location>
        <begin position="162"/>
        <end position="430"/>
    </location>
</feature>
<comment type="catalytic activity">
    <reaction evidence="13">
        <text>cytidine(967) in 16S rRNA + S-adenosyl-L-methionine = 5-methylcytidine(967) in 16S rRNA + S-adenosyl-L-homocysteine + H(+)</text>
        <dbReference type="Rhea" id="RHEA:42748"/>
        <dbReference type="Rhea" id="RHEA-COMP:10219"/>
        <dbReference type="Rhea" id="RHEA-COMP:10220"/>
        <dbReference type="ChEBI" id="CHEBI:15378"/>
        <dbReference type="ChEBI" id="CHEBI:57856"/>
        <dbReference type="ChEBI" id="CHEBI:59789"/>
        <dbReference type="ChEBI" id="CHEBI:74483"/>
        <dbReference type="ChEBI" id="CHEBI:82748"/>
        <dbReference type="EC" id="2.1.1.176"/>
    </reaction>
</comment>
<keyword evidence="8 14" id="KW-0808">Transferase</keyword>
<evidence type="ECO:0000256" key="13">
    <source>
        <dbReference type="ARBA" id="ARBA00047283"/>
    </source>
</evidence>
<evidence type="ECO:0000256" key="4">
    <source>
        <dbReference type="ARBA" id="ARBA00012140"/>
    </source>
</evidence>
<dbReference type="InterPro" id="IPR018314">
    <property type="entry name" value="RsmB/NOL1/NOP2-like_CS"/>
</dbReference>
<dbReference type="InterPro" id="IPR054728">
    <property type="entry name" value="RsmB-like_ferredoxin"/>
</dbReference>
<dbReference type="GO" id="GO:0003723">
    <property type="term" value="F:RNA binding"/>
    <property type="evidence" value="ECO:0007669"/>
    <property type="project" value="UniProtKB-UniRule"/>
</dbReference>
<evidence type="ECO:0000256" key="5">
    <source>
        <dbReference type="ARBA" id="ARBA00022490"/>
    </source>
</evidence>
<gene>
    <name evidence="16" type="primary">rsmB</name>
    <name evidence="16" type="ORF">HMF8227_00021</name>
</gene>
<evidence type="ECO:0000256" key="8">
    <source>
        <dbReference type="ARBA" id="ARBA00022679"/>
    </source>
</evidence>
<dbReference type="GO" id="GO:0006355">
    <property type="term" value="P:regulation of DNA-templated transcription"/>
    <property type="evidence" value="ECO:0007669"/>
    <property type="project" value="InterPro"/>
</dbReference>
<comment type="subcellular location">
    <subcellularLocation>
        <location evidence="2">Cytoplasm</location>
    </subcellularLocation>
</comment>
<keyword evidence="6" id="KW-0698">rRNA processing</keyword>
<evidence type="ECO:0000256" key="3">
    <source>
        <dbReference type="ARBA" id="ARBA00007494"/>
    </source>
</evidence>
<evidence type="ECO:0000256" key="1">
    <source>
        <dbReference type="ARBA" id="ARBA00002724"/>
    </source>
</evidence>
<dbReference type="Proteomes" id="UP000245728">
    <property type="component" value="Chromosome"/>
</dbReference>
<keyword evidence="17" id="KW-1185">Reference proteome</keyword>
<dbReference type="Gene3D" id="1.10.940.10">
    <property type="entry name" value="NusB-like"/>
    <property type="match status" value="1"/>
</dbReference>
<dbReference type="NCBIfam" id="NF008149">
    <property type="entry name" value="PRK10901.1"/>
    <property type="match status" value="1"/>
</dbReference>
<protein>
    <recommendedName>
        <fullName evidence="4">16S rRNA (cytosine(967)-C(5))-methyltransferase</fullName>
        <ecNumber evidence="4">2.1.1.176</ecNumber>
    </recommendedName>
    <alternativeName>
        <fullName evidence="11">16S rRNA m5C967 methyltransferase</fullName>
    </alternativeName>
    <alternativeName>
        <fullName evidence="12">rRNA (cytosine-C(5)-)-methyltransferase RsmB</fullName>
    </alternativeName>
</protein>
<dbReference type="CDD" id="cd02440">
    <property type="entry name" value="AdoMet_MTases"/>
    <property type="match status" value="1"/>
</dbReference>
<dbReference type="RefSeq" id="WP_109338241.1">
    <property type="nucleotide sequence ID" value="NZ_CP029347.1"/>
</dbReference>
<evidence type="ECO:0000256" key="12">
    <source>
        <dbReference type="ARBA" id="ARBA00031088"/>
    </source>
</evidence>
<evidence type="ECO:0000256" key="7">
    <source>
        <dbReference type="ARBA" id="ARBA00022603"/>
    </source>
</evidence>
<dbReference type="InterPro" id="IPR029063">
    <property type="entry name" value="SAM-dependent_MTases_sf"/>
</dbReference>
<comment type="similarity">
    <text evidence="3 14">Belongs to the class I-like SAM-binding methyltransferase superfamily. RsmB/NOP family.</text>
</comment>
<reference evidence="16 17" key="1">
    <citation type="submission" date="2018-05" db="EMBL/GenBank/DDBJ databases">
        <title>Salinimonas sp. HMF8227 Genome sequencing and assembly.</title>
        <authorList>
            <person name="Kang H."/>
            <person name="Kang J."/>
            <person name="Cha I."/>
            <person name="Kim H."/>
            <person name="Joh K."/>
        </authorList>
    </citation>
    <scope>NUCLEOTIDE SEQUENCE [LARGE SCALE GENOMIC DNA]</scope>
    <source>
        <strain evidence="16 17">HMF8227</strain>
    </source>
</reference>
<dbReference type="Gene3D" id="3.30.70.1170">
    <property type="entry name" value="Sun protein, domain 3"/>
    <property type="match status" value="1"/>
</dbReference>
<organism evidence="16 17">
    <name type="scientific">Saliniradius amylolyticus</name>
    <dbReference type="NCBI Taxonomy" id="2183582"/>
    <lineage>
        <taxon>Bacteria</taxon>
        <taxon>Pseudomonadati</taxon>
        <taxon>Pseudomonadota</taxon>
        <taxon>Gammaproteobacteria</taxon>
        <taxon>Alteromonadales</taxon>
        <taxon>Alteromonadaceae</taxon>
        <taxon>Saliniradius</taxon>
    </lineage>
</organism>
<dbReference type="SUPFAM" id="SSF48013">
    <property type="entry name" value="NusB-like"/>
    <property type="match status" value="1"/>
</dbReference>
<proteinExistence type="inferred from homology"/>
<feature type="binding site" evidence="14">
    <location>
        <position position="320"/>
    </location>
    <ligand>
        <name>S-adenosyl-L-methionine</name>
        <dbReference type="ChEBI" id="CHEBI:59789"/>
    </ligand>
</feature>
<dbReference type="InterPro" id="IPR006027">
    <property type="entry name" value="NusB_RsmB_TIM44"/>
</dbReference>
<feature type="binding site" evidence="14">
    <location>
        <position position="301"/>
    </location>
    <ligand>
        <name>S-adenosyl-L-methionine</name>
        <dbReference type="ChEBI" id="CHEBI:59789"/>
    </ligand>
</feature>
<dbReference type="PANTHER" id="PTHR22807:SF61">
    <property type="entry name" value="NOL1_NOP2_SUN FAMILY PROTEIN _ ANTITERMINATION NUSB DOMAIN-CONTAINING PROTEIN"/>
    <property type="match status" value="1"/>
</dbReference>
<dbReference type="PRINTS" id="PR02008">
    <property type="entry name" value="RCMTFAMILY"/>
</dbReference>
<evidence type="ECO:0000256" key="14">
    <source>
        <dbReference type="PROSITE-ProRule" id="PRU01023"/>
    </source>
</evidence>
<dbReference type="EMBL" id="CP029347">
    <property type="protein sequence ID" value="AWL10534.1"/>
    <property type="molecule type" value="Genomic_DNA"/>
</dbReference>
<dbReference type="InterPro" id="IPR023267">
    <property type="entry name" value="RCMT"/>
</dbReference>
<keyword evidence="5" id="KW-0963">Cytoplasm</keyword>
<keyword evidence="7 14" id="KW-0489">Methyltransferase</keyword>
<evidence type="ECO:0000256" key="9">
    <source>
        <dbReference type="ARBA" id="ARBA00022691"/>
    </source>
</evidence>
<evidence type="ECO:0000313" key="17">
    <source>
        <dbReference type="Proteomes" id="UP000245728"/>
    </source>
</evidence>
<evidence type="ECO:0000259" key="15">
    <source>
        <dbReference type="PROSITE" id="PS51686"/>
    </source>
</evidence>
<dbReference type="Pfam" id="PF01189">
    <property type="entry name" value="Methyltr_RsmB-F"/>
    <property type="match status" value="1"/>
</dbReference>
<dbReference type="KEGG" id="salh:HMF8227_00021"/>
<dbReference type="InterPro" id="IPR049560">
    <property type="entry name" value="MeTrfase_RsmB-F_NOP2_cat"/>
</dbReference>
<dbReference type="InterPro" id="IPR001678">
    <property type="entry name" value="MeTrfase_RsmB-F_NOP2_dom"/>
</dbReference>
<dbReference type="Gene3D" id="3.40.50.150">
    <property type="entry name" value="Vaccinia Virus protein VP39"/>
    <property type="match status" value="1"/>
</dbReference>
<name>A0A2S2DYR8_9ALTE</name>
<evidence type="ECO:0000313" key="16">
    <source>
        <dbReference type="EMBL" id="AWL10534.1"/>
    </source>
</evidence>
<dbReference type="InterPro" id="IPR035926">
    <property type="entry name" value="NusB-like_sf"/>
</dbReference>